<organism evidence="2 3">
    <name type="scientific">Cognatilysobacter bugurensis</name>
    <dbReference type="NCBI Taxonomy" id="543356"/>
    <lineage>
        <taxon>Bacteria</taxon>
        <taxon>Pseudomonadati</taxon>
        <taxon>Pseudomonadota</taxon>
        <taxon>Gammaproteobacteria</taxon>
        <taxon>Lysobacterales</taxon>
        <taxon>Lysobacteraceae</taxon>
        <taxon>Cognatilysobacter</taxon>
    </lineage>
</organism>
<dbReference type="AlphaFoldDB" id="A0A918W641"/>
<accession>A0A918W641</accession>
<gene>
    <name evidence="2" type="ORF">GCM10007067_01200</name>
</gene>
<name>A0A918W641_9GAMM</name>
<evidence type="ECO:0000313" key="3">
    <source>
        <dbReference type="Proteomes" id="UP000646426"/>
    </source>
</evidence>
<keyword evidence="1" id="KW-0732">Signal</keyword>
<dbReference type="InterPro" id="IPR025737">
    <property type="entry name" value="FApF"/>
</dbReference>
<evidence type="ECO:0000313" key="2">
    <source>
        <dbReference type="EMBL" id="GHA69058.1"/>
    </source>
</evidence>
<protein>
    <recommendedName>
        <fullName evidence="4">Transporter</fullName>
    </recommendedName>
</protein>
<keyword evidence="3" id="KW-1185">Reference proteome</keyword>
<evidence type="ECO:0008006" key="4">
    <source>
        <dbReference type="Google" id="ProtNLM"/>
    </source>
</evidence>
<feature type="signal peptide" evidence="1">
    <location>
        <begin position="1"/>
        <end position="19"/>
    </location>
</feature>
<reference evidence="2" key="1">
    <citation type="journal article" date="2014" name="Int. J. Syst. Evol. Microbiol.">
        <title>Complete genome sequence of Corynebacterium casei LMG S-19264T (=DSM 44701T), isolated from a smear-ripened cheese.</title>
        <authorList>
            <consortium name="US DOE Joint Genome Institute (JGI-PGF)"/>
            <person name="Walter F."/>
            <person name="Albersmeier A."/>
            <person name="Kalinowski J."/>
            <person name="Ruckert C."/>
        </authorList>
    </citation>
    <scope>NUCLEOTIDE SEQUENCE</scope>
    <source>
        <strain evidence="2">KCTC 23077</strain>
    </source>
</reference>
<dbReference type="RefSeq" id="WP_189452318.1">
    <property type="nucleotide sequence ID" value="NZ_BMYD01000001.1"/>
</dbReference>
<sequence length="270" mass="26618">MRKTLLLTALLVAATGAHAEDGTRVGVGVDYASGTFGTGIDTRILQIPLTASVQRGAWSFKASVPWMRVDGASNVVPGLGPVPNSGLIGRGGLLPIGGGMPGAGGDAVAQDSSASGIGDLTLAATYAVPIGGAAGVNLSGNAKIATADESKGLGTGANDVGVAVDAWRNVGRATLFGGAGYTHLGESPYIDVDAVANASAGMSVAAGPARLGAAYAWRESASSLSEERSEITGFVALPGGTHNEVQLYATKGLSDGSANWGAGVSFTAGF</sequence>
<feature type="chain" id="PRO_5037364754" description="Transporter" evidence="1">
    <location>
        <begin position="20"/>
        <end position="270"/>
    </location>
</feature>
<dbReference type="Proteomes" id="UP000646426">
    <property type="component" value="Unassembled WGS sequence"/>
</dbReference>
<dbReference type="EMBL" id="BMYD01000001">
    <property type="protein sequence ID" value="GHA69058.1"/>
    <property type="molecule type" value="Genomic_DNA"/>
</dbReference>
<comment type="caution">
    <text evidence="2">The sequence shown here is derived from an EMBL/GenBank/DDBJ whole genome shotgun (WGS) entry which is preliminary data.</text>
</comment>
<reference evidence="2" key="2">
    <citation type="submission" date="2020-09" db="EMBL/GenBank/DDBJ databases">
        <authorList>
            <person name="Sun Q."/>
            <person name="Kim S."/>
        </authorList>
    </citation>
    <scope>NUCLEOTIDE SEQUENCE</scope>
    <source>
        <strain evidence="2">KCTC 23077</strain>
    </source>
</reference>
<dbReference type="Pfam" id="PF13557">
    <property type="entry name" value="Phenol_MetA_deg"/>
    <property type="match status" value="1"/>
</dbReference>
<proteinExistence type="predicted"/>
<evidence type="ECO:0000256" key="1">
    <source>
        <dbReference type="SAM" id="SignalP"/>
    </source>
</evidence>